<feature type="compositionally biased region" description="Acidic residues" evidence="1">
    <location>
        <begin position="31"/>
        <end position="44"/>
    </location>
</feature>
<accession>B8BXF2</accession>
<feature type="compositionally biased region" description="Basic and acidic residues" evidence="1">
    <location>
        <begin position="1"/>
        <end position="10"/>
    </location>
</feature>
<proteinExistence type="predicted"/>
<keyword evidence="4" id="KW-1185">Reference proteome</keyword>
<keyword evidence="2" id="KW-0812">Transmembrane</keyword>
<feature type="transmembrane region" description="Helical" evidence="2">
    <location>
        <begin position="64"/>
        <end position="85"/>
    </location>
</feature>
<organism evidence="3 4">
    <name type="scientific">Thalassiosira pseudonana</name>
    <name type="common">Marine diatom</name>
    <name type="synonym">Cyclotella nana</name>
    <dbReference type="NCBI Taxonomy" id="35128"/>
    <lineage>
        <taxon>Eukaryota</taxon>
        <taxon>Sar</taxon>
        <taxon>Stramenopiles</taxon>
        <taxon>Ochrophyta</taxon>
        <taxon>Bacillariophyta</taxon>
        <taxon>Coscinodiscophyceae</taxon>
        <taxon>Thalassiosirophycidae</taxon>
        <taxon>Thalassiosirales</taxon>
        <taxon>Thalassiosiraceae</taxon>
        <taxon>Thalassiosira</taxon>
    </lineage>
</organism>
<reference evidence="3 4" key="1">
    <citation type="journal article" date="2004" name="Science">
        <title>The genome of the diatom Thalassiosira pseudonana: ecology, evolution, and metabolism.</title>
        <authorList>
            <person name="Armbrust E.V."/>
            <person name="Berges J.A."/>
            <person name="Bowler C."/>
            <person name="Green B.R."/>
            <person name="Martinez D."/>
            <person name="Putnam N.H."/>
            <person name="Zhou S."/>
            <person name="Allen A.E."/>
            <person name="Apt K.E."/>
            <person name="Bechner M."/>
            <person name="Brzezinski M.A."/>
            <person name="Chaal B.K."/>
            <person name="Chiovitti A."/>
            <person name="Davis A.K."/>
            <person name="Demarest M.S."/>
            <person name="Detter J.C."/>
            <person name="Glavina T."/>
            <person name="Goodstein D."/>
            <person name="Hadi M.Z."/>
            <person name="Hellsten U."/>
            <person name="Hildebrand M."/>
            <person name="Jenkins B.D."/>
            <person name="Jurka J."/>
            <person name="Kapitonov V.V."/>
            <person name="Kroger N."/>
            <person name="Lau W.W."/>
            <person name="Lane T.W."/>
            <person name="Larimer F.W."/>
            <person name="Lippmeier J.C."/>
            <person name="Lucas S."/>
            <person name="Medina M."/>
            <person name="Montsant A."/>
            <person name="Obornik M."/>
            <person name="Parker M.S."/>
            <person name="Palenik B."/>
            <person name="Pazour G.J."/>
            <person name="Richardson P.M."/>
            <person name="Rynearson T.A."/>
            <person name="Saito M.A."/>
            <person name="Schwartz D.C."/>
            <person name="Thamatrakoln K."/>
            <person name="Valentin K."/>
            <person name="Vardi A."/>
            <person name="Wilkerson F.P."/>
            <person name="Rokhsar D.S."/>
        </authorList>
    </citation>
    <scope>NUCLEOTIDE SEQUENCE [LARGE SCALE GENOMIC DNA]</scope>
    <source>
        <strain evidence="3 4">CCMP1335</strain>
    </source>
</reference>
<dbReference type="GeneID" id="7444073"/>
<reference evidence="3 4" key="2">
    <citation type="journal article" date="2008" name="Nature">
        <title>The Phaeodactylum genome reveals the evolutionary history of diatom genomes.</title>
        <authorList>
            <person name="Bowler C."/>
            <person name="Allen A.E."/>
            <person name="Badger J.H."/>
            <person name="Grimwood J."/>
            <person name="Jabbari K."/>
            <person name="Kuo A."/>
            <person name="Maheswari U."/>
            <person name="Martens C."/>
            <person name="Maumus F."/>
            <person name="Otillar R.P."/>
            <person name="Rayko E."/>
            <person name="Salamov A."/>
            <person name="Vandepoele K."/>
            <person name="Beszteri B."/>
            <person name="Gruber A."/>
            <person name="Heijde M."/>
            <person name="Katinka M."/>
            <person name="Mock T."/>
            <person name="Valentin K."/>
            <person name="Verret F."/>
            <person name="Berges J.A."/>
            <person name="Brownlee C."/>
            <person name="Cadoret J.P."/>
            <person name="Chiovitti A."/>
            <person name="Choi C.J."/>
            <person name="Coesel S."/>
            <person name="De Martino A."/>
            <person name="Detter J.C."/>
            <person name="Durkin C."/>
            <person name="Falciatore A."/>
            <person name="Fournet J."/>
            <person name="Haruta M."/>
            <person name="Huysman M.J."/>
            <person name="Jenkins B.D."/>
            <person name="Jiroutova K."/>
            <person name="Jorgensen R.E."/>
            <person name="Joubert Y."/>
            <person name="Kaplan A."/>
            <person name="Kroger N."/>
            <person name="Kroth P.G."/>
            <person name="La Roche J."/>
            <person name="Lindquist E."/>
            <person name="Lommer M."/>
            <person name="Martin-Jezequel V."/>
            <person name="Lopez P.J."/>
            <person name="Lucas S."/>
            <person name="Mangogna M."/>
            <person name="McGinnis K."/>
            <person name="Medlin L.K."/>
            <person name="Montsant A."/>
            <person name="Oudot-Le Secq M.P."/>
            <person name="Napoli C."/>
            <person name="Obornik M."/>
            <person name="Parker M.S."/>
            <person name="Petit J.L."/>
            <person name="Porcel B.M."/>
            <person name="Poulsen N."/>
            <person name="Robison M."/>
            <person name="Rychlewski L."/>
            <person name="Rynearson T.A."/>
            <person name="Schmutz J."/>
            <person name="Shapiro H."/>
            <person name="Siaut M."/>
            <person name="Stanley M."/>
            <person name="Sussman M.R."/>
            <person name="Taylor A.R."/>
            <person name="Vardi A."/>
            <person name="von Dassow P."/>
            <person name="Vyverman W."/>
            <person name="Willis A."/>
            <person name="Wyrwicz L.S."/>
            <person name="Rokhsar D.S."/>
            <person name="Weissenbach J."/>
            <person name="Armbrust E.V."/>
            <person name="Green B.R."/>
            <person name="Van de Peer Y."/>
            <person name="Grigoriev I.V."/>
        </authorList>
    </citation>
    <scope>NUCLEOTIDE SEQUENCE [LARGE SCALE GENOMIC DNA]</scope>
    <source>
        <strain evidence="3 4">CCMP1335</strain>
    </source>
</reference>
<evidence type="ECO:0000313" key="3">
    <source>
        <dbReference type="EMBL" id="EED94197.1"/>
    </source>
</evidence>
<feature type="region of interest" description="Disordered" evidence="1">
    <location>
        <begin position="1"/>
        <end position="55"/>
    </location>
</feature>
<evidence type="ECO:0000313" key="4">
    <source>
        <dbReference type="Proteomes" id="UP000001449"/>
    </source>
</evidence>
<dbReference type="PaxDb" id="35128-Thaps3310"/>
<dbReference type="AlphaFoldDB" id="B8BXF2"/>
<dbReference type="HOGENOM" id="CLU_584634_0_0_1"/>
<dbReference type="EMBL" id="CM000640">
    <property type="protein sequence ID" value="EED94197.1"/>
    <property type="molecule type" value="Genomic_DNA"/>
</dbReference>
<sequence length="468" mass="51497">MPTRKDRYYEVDVDDGNNNSAGDPPDVQYRDEEDDAPGDTNDEEGLLHTHYPSPSPATPMTRQIIPSFLVGFVLGVVVMAAYLGYAGRPGLLNQAVTVEEEDVNAVSYNFLRTTKGTETLRLLLRDLLKSKTTQTANTESSDYQQYTGPRRALKHISVLIDSDAQIASSCHPLIHNLGRAAYEYFGSLDAAFDGMIGTDDATLVRLCNAAYLHGVIEFHLRGIEISDLASEARVIEDKICTKLNNVNMGRWECHHGIGHGLVQRHRLEAEKYAVTQGIVSCKDSNIKSAGPSECENGVWMDHFAVSGNVLAMEMRMMALDIVLRELNDAVDTKERGSFVTPPLPPTLQICTELASQFAVSDCLVYSPTEYLLVNPRDYIGALEYCSHPTANLGSRKSICIAGVGMQCAKENMNDFGVVESVCQTLNDMELERSCFSQAISYYKTSTGGMSPNIGGACDNVSRYRDMCH</sequence>
<protein>
    <submittedName>
        <fullName evidence="3">Uncharacterized protein</fullName>
    </submittedName>
</protein>
<keyword evidence="2" id="KW-0472">Membrane</keyword>
<dbReference type="Proteomes" id="UP000001449">
    <property type="component" value="Chromosome 3"/>
</dbReference>
<keyword evidence="2" id="KW-1133">Transmembrane helix</keyword>
<dbReference type="KEGG" id="tps:THAPSDRAFT_3310"/>
<evidence type="ECO:0000256" key="2">
    <source>
        <dbReference type="SAM" id="Phobius"/>
    </source>
</evidence>
<name>B8BXF2_THAPS</name>
<gene>
    <name evidence="3" type="ORF">THAPSDRAFT_3310</name>
</gene>
<dbReference type="InParanoid" id="B8BXF2"/>
<evidence type="ECO:0000256" key="1">
    <source>
        <dbReference type="SAM" id="MobiDB-lite"/>
    </source>
</evidence>
<dbReference type="RefSeq" id="XP_002288761.1">
    <property type="nucleotide sequence ID" value="XM_002288725.1"/>
</dbReference>